<dbReference type="RefSeq" id="WP_114641992.1">
    <property type="nucleotide sequence ID" value="NZ_JAACIO010000008.1"/>
</dbReference>
<comment type="caution">
    <text evidence="2">The sequence shown here is derived from an EMBL/GenBank/DDBJ whole genome shotgun (WGS) entry which is preliminary data.</text>
</comment>
<reference evidence="2 3" key="1">
    <citation type="submission" date="2018-08" db="EMBL/GenBank/DDBJ databases">
        <title>Draft genome sequence of Psychrilyobacter sp. strain SD5 isolated from Black Sea water.</title>
        <authorList>
            <person name="Yadav S."/>
            <person name="Villanueva L."/>
            <person name="Damste J.S.S."/>
        </authorList>
    </citation>
    <scope>NUCLEOTIDE SEQUENCE [LARGE SCALE GENOMIC DNA]</scope>
    <source>
        <strain evidence="2 3">SD5</strain>
    </source>
</reference>
<name>A0ABX9KHX8_9FUSO</name>
<sequence>MELRIAFPTNDRLNVEEHFGHCAEFKVLNTKGGEVVSEEFITPPPHAPGVLPKFLGEHKITTVITGGMGAMAINLFKTQNIDVILGATGSIADNLNTFLDGQLASTGSACSHHHGDHECNH</sequence>
<organism evidence="2 3">
    <name type="scientific">Psychrilyobacter piezotolerans</name>
    <dbReference type="NCBI Taxonomy" id="2293438"/>
    <lineage>
        <taxon>Bacteria</taxon>
        <taxon>Fusobacteriati</taxon>
        <taxon>Fusobacteriota</taxon>
        <taxon>Fusobacteriia</taxon>
        <taxon>Fusobacteriales</taxon>
        <taxon>Fusobacteriaceae</taxon>
        <taxon>Psychrilyobacter</taxon>
    </lineage>
</organism>
<keyword evidence="3" id="KW-1185">Reference proteome</keyword>
<evidence type="ECO:0000313" key="2">
    <source>
        <dbReference type="EMBL" id="REI41724.1"/>
    </source>
</evidence>
<feature type="domain" description="Dinitrogenase iron-molybdenum cofactor biosynthesis" evidence="1">
    <location>
        <begin position="14"/>
        <end position="99"/>
    </location>
</feature>
<proteinExistence type="predicted"/>
<dbReference type="CDD" id="cd00851">
    <property type="entry name" value="MTH1175"/>
    <property type="match status" value="1"/>
</dbReference>
<protein>
    <submittedName>
        <fullName evidence="2">Dinitrogenase iron-molybdenum cofactor</fullName>
    </submittedName>
</protein>
<dbReference type="Proteomes" id="UP000263486">
    <property type="component" value="Unassembled WGS sequence"/>
</dbReference>
<dbReference type="Gene3D" id="3.30.420.130">
    <property type="entry name" value="Dinitrogenase iron-molybdenum cofactor biosynthesis domain"/>
    <property type="match status" value="1"/>
</dbReference>
<accession>A0ABX9KHX8</accession>
<dbReference type="EMBL" id="QUAJ01000008">
    <property type="protein sequence ID" value="REI41724.1"/>
    <property type="molecule type" value="Genomic_DNA"/>
</dbReference>
<dbReference type="Pfam" id="PF02579">
    <property type="entry name" value="Nitro_FeMo-Co"/>
    <property type="match status" value="1"/>
</dbReference>
<evidence type="ECO:0000313" key="3">
    <source>
        <dbReference type="Proteomes" id="UP000263486"/>
    </source>
</evidence>
<dbReference type="PANTHER" id="PTHR42983:SF1">
    <property type="entry name" value="IRON-MOLYBDENUM PROTEIN"/>
    <property type="match status" value="1"/>
</dbReference>
<dbReference type="PANTHER" id="PTHR42983">
    <property type="entry name" value="DINITROGENASE IRON-MOLYBDENUM COFACTOR PROTEIN-RELATED"/>
    <property type="match status" value="1"/>
</dbReference>
<dbReference type="InterPro" id="IPR036105">
    <property type="entry name" value="DiNase_FeMo-co_biosyn_sf"/>
</dbReference>
<dbReference type="SUPFAM" id="SSF53146">
    <property type="entry name" value="Nitrogenase accessory factor-like"/>
    <property type="match status" value="1"/>
</dbReference>
<dbReference type="InterPro" id="IPR003731">
    <property type="entry name" value="Di-Nase_FeMo-co_biosynth"/>
</dbReference>
<gene>
    <name evidence="2" type="ORF">DYH56_06160</name>
</gene>
<evidence type="ECO:0000259" key="1">
    <source>
        <dbReference type="Pfam" id="PF02579"/>
    </source>
</evidence>
<dbReference type="InterPro" id="IPR033913">
    <property type="entry name" value="MTH1175_dom"/>
</dbReference>